<feature type="binding site" evidence="8">
    <location>
        <position position="210"/>
    </location>
    <ligand>
        <name>pyridoxal 5'-phosphate</name>
        <dbReference type="ChEBI" id="CHEBI:597326"/>
    </ligand>
</feature>
<dbReference type="Proteomes" id="UP001195660">
    <property type="component" value="Unassembled WGS sequence"/>
</dbReference>
<dbReference type="InterPro" id="IPR015422">
    <property type="entry name" value="PyrdxlP-dep_Trfase_small"/>
</dbReference>
<dbReference type="NCBIfam" id="TIGR00858">
    <property type="entry name" value="bioF"/>
    <property type="match status" value="1"/>
</dbReference>
<keyword evidence="11" id="KW-1185">Reference proteome</keyword>
<dbReference type="SUPFAM" id="SSF53383">
    <property type="entry name" value="PLP-dependent transferases"/>
    <property type="match status" value="1"/>
</dbReference>
<comment type="function">
    <text evidence="8">Catalyzes the decarboxylative condensation of pimeloyl-[acyl-carrier protein] and L-alanine to produce 8-amino-7-oxononanoate (AON), [acyl-carrier protein], and carbon dioxide.</text>
</comment>
<evidence type="ECO:0000256" key="2">
    <source>
        <dbReference type="ARBA" id="ARBA00004746"/>
    </source>
</evidence>
<keyword evidence="10" id="KW-0012">Acyltransferase</keyword>
<dbReference type="InterPro" id="IPR004839">
    <property type="entry name" value="Aminotransferase_I/II_large"/>
</dbReference>
<dbReference type="HAMAP" id="MF_01693">
    <property type="entry name" value="BioF_aminotrans_2"/>
    <property type="match status" value="1"/>
</dbReference>
<feature type="binding site" evidence="8">
    <location>
        <position position="136"/>
    </location>
    <ligand>
        <name>substrate</name>
    </ligand>
</feature>
<dbReference type="PANTHER" id="PTHR13693:SF100">
    <property type="entry name" value="8-AMINO-7-OXONONANOATE SYNTHASE"/>
    <property type="match status" value="1"/>
</dbReference>
<comment type="catalytic activity">
    <reaction evidence="7 8">
        <text>6-carboxyhexanoyl-[ACP] + L-alanine + H(+) = (8S)-8-amino-7-oxononanoate + holo-[ACP] + CO2</text>
        <dbReference type="Rhea" id="RHEA:42288"/>
        <dbReference type="Rhea" id="RHEA-COMP:9685"/>
        <dbReference type="Rhea" id="RHEA-COMP:9955"/>
        <dbReference type="ChEBI" id="CHEBI:15378"/>
        <dbReference type="ChEBI" id="CHEBI:16526"/>
        <dbReference type="ChEBI" id="CHEBI:57972"/>
        <dbReference type="ChEBI" id="CHEBI:64479"/>
        <dbReference type="ChEBI" id="CHEBI:78846"/>
        <dbReference type="ChEBI" id="CHEBI:149468"/>
        <dbReference type="EC" id="2.3.1.47"/>
    </reaction>
</comment>
<keyword evidence="5 8" id="KW-0093">Biotin biosynthesis</keyword>
<dbReference type="Gene3D" id="3.40.640.10">
    <property type="entry name" value="Type I PLP-dependent aspartate aminotransferase-like (Major domain)"/>
    <property type="match status" value="1"/>
</dbReference>
<feature type="modified residue" description="N6-(pyridoxal phosphate)lysine" evidence="8">
    <location>
        <position position="240"/>
    </location>
</feature>
<evidence type="ECO:0000256" key="8">
    <source>
        <dbReference type="HAMAP-Rule" id="MF_01693"/>
    </source>
</evidence>
<comment type="subunit">
    <text evidence="3 8">Homodimer.</text>
</comment>
<evidence type="ECO:0000256" key="7">
    <source>
        <dbReference type="ARBA" id="ARBA00047715"/>
    </source>
</evidence>
<evidence type="ECO:0000256" key="4">
    <source>
        <dbReference type="ARBA" id="ARBA00022679"/>
    </source>
</evidence>
<evidence type="ECO:0000259" key="9">
    <source>
        <dbReference type="Pfam" id="PF00155"/>
    </source>
</evidence>
<feature type="domain" description="Aminotransferase class I/classII large" evidence="9">
    <location>
        <begin position="43"/>
        <end position="378"/>
    </location>
</feature>
<reference evidence="10 11" key="1">
    <citation type="submission" date="2019-11" db="EMBL/GenBank/DDBJ databases">
        <title>Novel Deefgea species.</title>
        <authorList>
            <person name="Han J.-H."/>
        </authorList>
    </citation>
    <scope>NUCLEOTIDE SEQUENCE [LARGE SCALE GENOMIC DNA]</scope>
    <source>
        <strain evidence="10 11">LMG 24817</strain>
    </source>
</reference>
<evidence type="ECO:0000256" key="1">
    <source>
        <dbReference type="ARBA" id="ARBA00001933"/>
    </source>
</evidence>
<gene>
    <name evidence="8 10" type="primary">bioF</name>
    <name evidence="10" type="ORF">GM173_01065</name>
</gene>
<dbReference type="CDD" id="cd06454">
    <property type="entry name" value="KBL_like"/>
    <property type="match status" value="1"/>
</dbReference>
<evidence type="ECO:0000256" key="5">
    <source>
        <dbReference type="ARBA" id="ARBA00022756"/>
    </source>
</evidence>
<protein>
    <recommendedName>
        <fullName evidence="8">8-amino-7-oxononanoate synthase</fullName>
        <shortName evidence="8">AONS</shortName>
        <ecNumber evidence="8">2.3.1.47</ecNumber>
    </recommendedName>
    <alternativeName>
        <fullName evidence="8">7-keto-8-amino-pelargonic acid synthase</fullName>
        <shortName evidence="8">7-KAP synthase</shortName>
        <shortName evidence="8">KAPA synthase</shortName>
    </alternativeName>
    <alternativeName>
        <fullName evidence="8">8-amino-7-ketopelargonate synthase</fullName>
    </alternativeName>
</protein>
<dbReference type="Pfam" id="PF00155">
    <property type="entry name" value="Aminotran_1_2"/>
    <property type="match status" value="1"/>
</dbReference>
<keyword evidence="4 8" id="KW-0808">Transferase</keyword>
<comment type="similarity">
    <text evidence="8">Belongs to the class-II pyridoxal-phosphate-dependent aminotransferase family. BioF subfamily.</text>
</comment>
<feature type="binding site" evidence="8">
    <location>
        <position position="182"/>
    </location>
    <ligand>
        <name>pyridoxal 5'-phosphate</name>
        <dbReference type="ChEBI" id="CHEBI:597326"/>
    </ligand>
</feature>
<feature type="binding site" evidence="8">
    <location>
        <position position="24"/>
    </location>
    <ligand>
        <name>substrate</name>
    </ligand>
</feature>
<proteinExistence type="inferred from homology"/>
<dbReference type="Gene3D" id="3.90.1150.10">
    <property type="entry name" value="Aspartate Aminotransferase, domain 1"/>
    <property type="match status" value="1"/>
</dbReference>
<feature type="binding site" evidence="8">
    <location>
        <position position="237"/>
    </location>
    <ligand>
        <name>pyridoxal 5'-phosphate</name>
        <dbReference type="ChEBI" id="CHEBI:597326"/>
    </ligand>
</feature>
<accession>A0ABS2C7N2</accession>
<dbReference type="RefSeq" id="WP_203569480.1">
    <property type="nucleotide sequence ID" value="NZ_WOFE01000001.1"/>
</dbReference>
<feature type="binding site" evidence="8">
    <location>
        <begin position="111"/>
        <end position="112"/>
    </location>
    <ligand>
        <name>pyridoxal 5'-phosphate</name>
        <dbReference type="ChEBI" id="CHEBI:597326"/>
    </ligand>
</feature>
<dbReference type="InterPro" id="IPR015424">
    <property type="entry name" value="PyrdxlP-dep_Trfase"/>
</dbReference>
<dbReference type="InterPro" id="IPR022834">
    <property type="entry name" value="AONS_Proteobacteria"/>
</dbReference>
<organism evidence="10 11">
    <name type="scientific">Deefgea chitinilytica</name>
    <dbReference type="NCBI Taxonomy" id="570276"/>
    <lineage>
        <taxon>Bacteria</taxon>
        <taxon>Pseudomonadati</taxon>
        <taxon>Pseudomonadota</taxon>
        <taxon>Betaproteobacteria</taxon>
        <taxon>Neisseriales</taxon>
        <taxon>Chitinibacteraceae</taxon>
        <taxon>Deefgea</taxon>
    </lineage>
</organism>
<dbReference type="InterPro" id="IPR004723">
    <property type="entry name" value="AONS_Archaea/Proteobacteria"/>
</dbReference>
<evidence type="ECO:0000313" key="11">
    <source>
        <dbReference type="Proteomes" id="UP001195660"/>
    </source>
</evidence>
<evidence type="ECO:0000256" key="3">
    <source>
        <dbReference type="ARBA" id="ARBA00011738"/>
    </source>
</evidence>
<dbReference type="InterPro" id="IPR015421">
    <property type="entry name" value="PyrdxlP-dep_Trfase_major"/>
</dbReference>
<dbReference type="PANTHER" id="PTHR13693">
    <property type="entry name" value="CLASS II AMINOTRANSFERASE/8-AMINO-7-OXONONANOATE SYNTHASE"/>
    <property type="match status" value="1"/>
</dbReference>
<dbReference type="EMBL" id="WOFE01000001">
    <property type="protein sequence ID" value="MBM5570166.1"/>
    <property type="molecule type" value="Genomic_DNA"/>
</dbReference>
<dbReference type="InterPro" id="IPR050087">
    <property type="entry name" value="AON_synthase_class-II"/>
</dbReference>
<dbReference type="EC" id="2.3.1.47" evidence="8"/>
<evidence type="ECO:0000256" key="6">
    <source>
        <dbReference type="ARBA" id="ARBA00022898"/>
    </source>
</evidence>
<comment type="pathway">
    <text evidence="2 8">Cofactor biosynthesis; biotin biosynthesis.</text>
</comment>
<sequence length="385" mass="40847">MSTPSLFQEFAVDLAERKNNHLYRSRRVLDSPQGARVTVAGRELLNFCSNDYLGLANHPSVVAAAQAGAARWGVGSGASHLVAGHFAVEQALEERLAAWAGKPAAITLSTGYMANLAVVTGLVGRGDAVFADKINHASLNDAMALSRAEVKRFAHSDVAALERLLAASTAKRKLIIVDAVFSMDGDIAPLAEMLALAETYDALLYIDDAHGFGVLGDGRGTLAELGLASPRIIYMATLGKAAGVAGAYIAAEQVVIDYLINTAKPYIYTTAAPPLIAAAMLASLDVIESDTARRETLHRHIAQFRAALANSCELLPSRTAIQPIILPDVETAVKVSQALFDAGFWVAAIRPPTVPTPRLRLVLNAAHTDKEVAALCNMLQLVLSY</sequence>
<keyword evidence="6 8" id="KW-0663">Pyridoxal phosphate</keyword>
<name>A0ABS2C7N2_9NEIS</name>
<comment type="caution">
    <text evidence="10">The sequence shown here is derived from an EMBL/GenBank/DDBJ whole genome shotgun (WGS) entry which is preliminary data.</text>
</comment>
<evidence type="ECO:0000313" key="10">
    <source>
        <dbReference type="EMBL" id="MBM5570166.1"/>
    </source>
</evidence>
<dbReference type="GO" id="GO:0008710">
    <property type="term" value="F:8-amino-7-oxononanoate synthase activity"/>
    <property type="evidence" value="ECO:0007669"/>
    <property type="project" value="UniProtKB-EC"/>
</dbReference>
<comment type="cofactor">
    <cofactor evidence="1 8">
        <name>pyridoxal 5'-phosphate</name>
        <dbReference type="ChEBI" id="CHEBI:597326"/>
    </cofactor>
</comment>
<feature type="binding site" evidence="8">
    <location>
        <position position="353"/>
    </location>
    <ligand>
        <name>substrate</name>
    </ligand>
</feature>